<dbReference type="Gene3D" id="3.40.50.12090">
    <property type="match status" value="2"/>
</dbReference>
<protein>
    <submittedName>
        <fullName evidence="1">Cell wall-binding repeat-containing protein</fullName>
    </submittedName>
</protein>
<dbReference type="EMBL" id="CP129013">
    <property type="protein sequence ID" value="WLR41600.1"/>
    <property type="molecule type" value="Genomic_DNA"/>
</dbReference>
<evidence type="ECO:0000313" key="2">
    <source>
        <dbReference type="Proteomes" id="UP001197974"/>
    </source>
</evidence>
<evidence type="ECO:0000313" key="1">
    <source>
        <dbReference type="EMBL" id="WLR41600.1"/>
    </source>
</evidence>
<dbReference type="RefSeq" id="WP_226542193.1">
    <property type="nucleotide sequence ID" value="NZ_CP129013.1"/>
</dbReference>
<name>A0ABY9JVC9_9BACI</name>
<proteinExistence type="predicted"/>
<dbReference type="Pfam" id="PF04122">
    <property type="entry name" value="CW_binding_2"/>
    <property type="match status" value="3"/>
</dbReference>
<dbReference type="PANTHER" id="PTHR30032:SF8">
    <property type="entry name" value="GERMINATION-SPECIFIC N-ACETYLMURAMOYL-L-ALANINE AMIDASE"/>
    <property type="match status" value="1"/>
</dbReference>
<dbReference type="Pfam" id="PF13620">
    <property type="entry name" value="CarboxypepD_reg"/>
    <property type="match status" value="1"/>
</dbReference>
<dbReference type="Proteomes" id="UP001197974">
    <property type="component" value="Chromosome"/>
</dbReference>
<dbReference type="InterPro" id="IPR051922">
    <property type="entry name" value="Bact_Sporulation_Assoc"/>
</dbReference>
<dbReference type="SUPFAM" id="SSF49452">
    <property type="entry name" value="Starch-binding domain-like"/>
    <property type="match status" value="2"/>
</dbReference>
<accession>A0ABY9JVC9</accession>
<dbReference type="PANTHER" id="PTHR30032">
    <property type="entry name" value="N-ACETYLMURAMOYL-L-ALANINE AMIDASE-RELATED"/>
    <property type="match status" value="1"/>
</dbReference>
<dbReference type="InterPro" id="IPR007253">
    <property type="entry name" value="Cell_wall-bd_2"/>
</dbReference>
<gene>
    <name evidence="1" type="ORF">LC087_11990</name>
</gene>
<dbReference type="InterPro" id="IPR013784">
    <property type="entry name" value="Carb-bd-like_fold"/>
</dbReference>
<organism evidence="1 2">
    <name type="scientific">Bacillus carboniphilus</name>
    <dbReference type="NCBI Taxonomy" id="86663"/>
    <lineage>
        <taxon>Bacteria</taxon>
        <taxon>Bacillati</taxon>
        <taxon>Bacillota</taxon>
        <taxon>Bacilli</taxon>
        <taxon>Bacillales</taxon>
        <taxon>Bacillaceae</taxon>
        <taxon>Bacillus</taxon>
    </lineage>
</organism>
<sequence>MKVYKYIISMLVGLLFVAFVPNVEANEFTRIGGQDRYETAIEIAKKQYPTGSDKVVLARGDDFPDALSGAPLAKKLDAPILLTEKHQLTKDTKDLLQEWEPKEIIILGGDKAIYEQVETELKAITSKTSRIFGKDRYETAVKIANEVSADQTKAFLVTGEDFPDALSVAAYAAEKQLPILLSEQDVTDGDLHTYLSNFEQVYIVGGPAAISTTIERSLTSNVARIDGENRYETSINFLDEFYGTNEHLFMSTGAKFADALTGSVLAASQQTGVLLVDQPLLSDDLSQLFKELTVDSFTVFGLEKAVSDETMNDLAALLPNQSGLIEGKVIDQLNDVSIDIYKDDQIVKQTKTSPEGTFSIDLEEGDYTLQYQKQGFQPETVYDVAVSEGNIVKAPNIKLASTFYSSQGEINGEIIDVESLSTIKNATVNLRKGTRNHNGQIEKTIQSQDGTYVFNELDPGMYTIEVISDLYVTGYFSLSVNPGEQTNQDVYVSPILEEDQWKMVLTWDGQLLNGDLIDLDAHFTGPGDKGRFHVYWDQNQHVENNTLISQMNLFDDEKKKGIESVDLFHQKDNEEYRFYVFNYSYRLHNNSTALTSSNATIDVYKGNELKEQYYVPTDQRGKLWSVFTINGDKIESNFRVSDGYTFYSISEDQQLLNSTPNKQ</sequence>
<keyword evidence="2" id="KW-1185">Reference proteome</keyword>
<dbReference type="Gene3D" id="2.60.40.1120">
    <property type="entry name" value="Carboxypeptidase-like, regulatory domain"/>
    <property type="match status" value="2"/>
</dbReference>
<reference evidence="1 2" key="1">
    <citation type="submission" date="2023-06" db="EMBL/GenBank/DDBJ databases">
        <title>Five Gram-positive bacteria isolated from mangrove sediments in Shenzhen, Guangdong, China.</title>
        <authorList>
            <person name="Yu S."/>
            <person name="Zheng W."/>
            <person name="Huang Y."/>
        </authorList>
    </citation>
    <scope>NUCLEOTIDE SEQUENCE [LARGE SCALE GENOMIC DNA]</scope>
    <source>
        <strain evidence="1 2">SaN35-3</strain>
    </source>
</reference>